<reference evidence="2" key="1">
    <citation type="submission" date="2021-02" db="EMBL/GenBank/DDBJ databases">
        <title>Genome sequence Cadophora malorum strain M34.</title>
        <authorList>
            <person name="Stefanovic E."/>
            <person name="Vu D."/>
            <person name="Scully C."/>
            <person name="Dijksterhuis J."/>
            <person name="Roader J."/>
            <person name="Houbraken J."/>
        </authorList>
    </citation>
    <scope>NUCLEOTIDE SEQUENCE</scope>
    <source>
        <strain evidence="2">M34</strain>
    </source>
</reference>
<keyword evidence="3" id="KW-1185">Reference proteome</keyword>
<dbReference type="PANTHER" id="PTHR28083:SF1">
    <property type="entry name" value="GOOD FOR FULL DBP5 ACTIVITY PROTEIN 2"/>
    <property type="match status" value="1"/>
</dbReference>
<dbReference type="Gene3D" id="3.30.420.10">
    <property type="entry name" value="Ribonuclease H-like superfamily/Ribonuclease H"/>
    <property type="match status" value="1"/>
</dbReference>
<comment type="caution">
    <text evidence="2">The sequence shown here is derived from an EMBL/GenBank/DDBJ whole genome shotgun (WGS) entry which is preliminary data.</text>
</comment>
<dbReference type="Proteomes" id="UP000664132">
    <property type="component" value="Unassembled WGS sequence"/>
</dbReference>
<organism evidence="2 3">
    <name type="scientific">Cadophora malorum</name>
    <dbReference type="NCBI Taxonomy" id="108018"/>
    <lineage>
        <taxon>Eukaryota</taxon>
        <taxon>Fungi</taxon>
        <taxon>Dikarya</taxon>
        <taxon>Ascomycota</taxon>
        <taxon>Pezizomycotina</taxon>
        <taxon>Leotiomycetes</taxon>
        <taxon>Helotiales</taxon>
        <taxon>Ploettnerulaceae</taxon>
        <taxon>Cadophora</taxon>
    </lineage>
</organism>
<gene>
    <name evidence="2" type="ORF">IFR04_014444</name>
</gene>
<dbReference type="Pfam" id="PF21762">
    <property type="entry name" value="DEDDh_C"/>
    <property type="match status" value="1"/>
</dbReference>
<evidence type="ECO:0000313" key="3">
    <source>
        <dbReference type="Proteomes" id="UP000664132"/>
    </source>
</evidence>
<name>A0A8H7T0R8_9HELO</name>
<dbReference type="InterPro" id="IPR048519">
    <property type="entry name" value="Gfd2/YDR514C-like_C"/>
</dbReference>
<dbReference type="InterPro" id="IPR012337">
    <property type="entry name" value="RNaseH-like_sf"/>
</dbReference>
<protein>
    <recommendedName>
        <fullName evidence="1">Gfd2/YDR514C-like C-terminal domain-containing protein</fullName>
    </recommendedName>
</protein>
<evidence type="ECO:0000313" key="2">
    <source>
        <dbReference type="EMBL" id="KAG4412425.1"/>
    </source>
</evidence>
<accession>A0A8H7T0R8</accession>
<dbReference type="InterPro" id="IPR036397">
    <property type="entry name" value="RNaseH_sf"/>
</dbReference>
<sequence>MNSKIVFPLNGLQELEKILGFRAKMPLDVVLMSLDLEVKTDTPEKKMWDEITEIGVSILDTRSLSDPRSIRLRTPHFIVSGQRKFHHVSSKFHFGTSDHMAGQEHVNKTILELLNIPDETDPGAFRNVVLVGHGLRTDLLVLRRRGIRFEEVKTVIGILDTTYIARDLLGINFRLEVLLKFLLCPIKNIHLPGNDANYTLRVLLLLAYYGLRSSHSSAQVNLNDLQEVGPRATS</sequence>
<dbReference type="EMBL" id="JAFJYH010000379">
    <property type="protein sequence ID" value="KAG4412425.1"/>
    <property type="molecule type" value="Genomic_DNA"/>
</dbReference>
<dbReference type="OrthoDB" id="5953249at2759"/>
<evidence type="ECO:0000259" key="1">
    <source>
        <dbReference type="Pfam" id="PF21762"/>
    </source>
</evidence>
<dbReference type="InterPro" id="IPR040151">
    <property type="entry name" value="Gfd2/YDR514C-like"/>
</dbReference>
<dbReference type="AlphaFoldDB" id="A0A8H7T0R8"/>
<feature type="domain" description="Gfd2/YDR514C-like C-terminal" evidence="1">
    <location>
        <begin position="31"/>
        <end position="204"/>
    </location>
</feature>
<proteinExistence type="predicted"/>
<dbReference type="PANTHER" id="PTHR28083">
    <property type="entry name" value="GOOD FOR FULL DBP5 ACTIVITY PROTEIN 2"/>
    <property type="match status" value="1"/>
</dbReference>
<dbReference type="GO" id="GO:0003676">
    <property type="term" value="F:nucleic acid binding"/>
    <property type="evidence" value="ECO:0007669"/>
    <property type="project" value="InterPro"/>
</dbReference>
<dbReference type="SUPFAM" id="SSF53098">
    <property type="entry name" value="Ribonuclease H-like"/>
    <property type="match status" value="1"/>
</dbReference>